<evidence type="ECO:0000313" key="2">
    <source>
        <dbReference type="EMBL" id="KYK57835.1"/>
    </source>
</evidence>
<keyword evidence="3" id="KW-1185">Reference proteome</keyword>
<sequence>MQASAAAARAYVCVADSPLIYSLVLLLPSSSRPSTRPSRPFASEPATTPIVKRPSTIGRALVDPLVRSSTLHRLVVRPLEHPPPSPGGPSVIRGRGESRANQPEASTAHGRPMCHFVGRYSAHPPPLRGASVPITTADPSSSSSPPPPRPPTLP</sequence>
<feature type="region of interest" description="Disordered" evidence="1">
    <location>
        <begin position="77"/>
        <end position="154"/>
    </location>
</feature>
<evidence type="ECO:0000313" key="3">
    <source>
        <dbReference type="Proteomes" id="UP000076580"/>
    </source>
</evidence>
<dbReference type="RefSeq" id="XP_040657187.1">
    <property type="nucleotide sequence ID" value="XM_040802154.1"/>
</dbReference>
<protein>
    <submittedName>
        <fullName evidence="2">Uncharacterized protein</fullName>
    </submittedName>
</protein>
<evidence type="ECO:0000256" key="1">
    <source>
        <dbReference type="SAM" id="MobiDB-lite"/>
    </source>
</evidence>
<reference evidence="2 3" key="1">
    <citation type="journal article" date="2016" name="Sci. Rep.">
        <title>Insights into Adaptations to a Near-Obligate Nematode Endoparasitic Lifestyle from the Finished Genome of Drechmeria coniospora.</title>
        <authorList>
            <person name="Zhang L."/>
            <person name="Zhou Z."/>
            <person name="Guo Q."/>
            <person name="Fokkens L."/>
            <person name="Miskei M."/>
            <person name="Pocsi I."/>
            <person name="Zhang W."/>
            <person name="Chen M."/>
            <person name="Wang L."/>
            <person name="Sun Y."/>
            <person name="Donzelli B.G."/>
            <person name="Gibson D.M."/>
            <person name="Nelson D.R."/>
            <person name="Luo J.G."/>
            <person name="Rep M."/>
            <person name="Liu H."/>
            <person name="Yang S."/>
            <person name="Wang J."/>
            <person name="Krasnoff S.B."/>
            <person name="Xu Y."/>
            <person name="Molnar I."/>
            <person name="Lin M."/>
        </authorList>
    </citation>
    <scope>NUCLEOTIDE SEQUENCE [LARGE SCALE GENOMIC DNA]</scope>
    <source>
        <strain evidence="2 3">ARSEF 6962</strain>
    </source>
</reference>
<name>A0A151GL49_DRECN</name>
<dbReference type="AlphaFoldDB" id="A0A151GL49"/>
<dbReference type="InParanoid" id="A0A151GL49"/>
<dbReference type="Proteomes" id="UP000076580">
    <property type="component" value="Chromosome 02"/>
</dbReference>
<comment type="caution">
    <text evidence="2">The sequence shown here is derived from an EMBL/GenBank/DDBJ whole genome shotgun (WGS) entry which is preliminary data.</text>
</comment>
<accession>A0A151GL49</accession>
<organism evidence="2 3">
    <name type="scientific">Drechmeria coniospora</name>
    <name type="common">Nematophagous fungus</name>
    <name type="synonym">Meria coniospora</name>
    <dbReference type="NCBI Taxonomy" id="98403"/>
    <lineage>
        <taxon>Eukaryota</taxon>
        <taxon>Fungi</taxon>
        <taxon>Dikarya</taxon>
        <taxon>Ascomycota</taxon>
        <taxon>Pezizomycotina</taxon>
        <taxon>Sordariomycetes</taxon>
        <taxon>Hypocreomycetidae</taxon>
        <taxon>Hypocreales</taxon>
        <taxon>Ophiocordycipitaceae</taxon>
        <taxon>Drechmeria</taxon>
    </lineage>
</organism>
<proteinExistence type="predicted"/>
<dbReference type="GeneID" id="63717491"/>
<gene>
    <name evidence="2" type="ORF">DCS_04848</name>
</gene>
<feature type="compositionally biased region" description="Low complexity" evidence="1">
    <location>
        <begin position="31"/>
        <end position="40"/>
    </location>
</feature>
<dbReference type="EMBL" id="LAYC01000002">
    <property type="protein sequence ID" value="KYK57835.1"/>
    <property type="molecule type" value="Genomic_DNA"/>
</dbReference>
<feature type="compositionally biased region" description="Pro residues" evidence="1">
    <location>
        <begin position="144"/>
        <end position="154"/>
    </location>
</feature>
<feature type="region of interest" description="Disordered" evidence="1">
    <location>
        <begin position="31"/>
        <end position="53"/>
    </location>
</feature>